<dbReference type="PROSITE" id="PS51257">
    <property type="entry name" value="PROKAR_LIPOPROTEIN"/>
    <property type="match status" value="1"/>
</dbReference>
<dbReference type="KEGG" id="vg:65128251"/>
<keyword evidence="3" id="KW-1185">Reference proteome</keyword>
<proteinExistence type="predicted"/>
<feature type="compositionally biased region" description="Basic and acidic residues" evidence="1">
    <location>
        <begin position="256"/>
        <end position="268"/>
    </location>
</feature>
<dbReference type="Proteomes" id="UP000515801">
    <property type="component" value="Segment"/>
</dbReference>
<evidence type="ECO:0008006" key="4">
    <source>
        <dbReference type="Google" id="ProtNLM"/>
    </source>
</evidence>
<feature type="region of interest" description="Disordered" evidence="1">
    <location>
        <begin position="188"/>
        <end position="276"/>
    </location>
</feature>
<organism evidence="2 3">
    <name type="scientific">Gordonia phage Azula</name>
    <dbReference type="NCBI Taxonomy" id="2762397"/>
    <lineage>
        <taxon>Viruses</taxon>
        <taxon>Duplodnaviria</taxon>
        <taxon>Heunggongvirae</taxon>
        <taxon>Uroviricota</taxon>
        <taxon>Caudoviricetes</taxon>
        <taxon>Jujuvirus</taxon>
        <taxon>Jujuvirus azula</taxon>
    </lineage>
</organism>
<evidence type="ECO:0000313" key="2">
    <source>
        <dbReference type="EMBL" id="QNJ57848.1"/>
    </source>
</evidence>
<evidence type="ECO:0000313" key="3">
    <source>
        <dbReference type="Proteomes" id="UP000515801"/>
    </source>
</evidence>
<dbReference type="RefSeq" id="YP_010109963.1">
    <property type="nucleotide sequence ID" value="NC_055865.1"/>
</dbReference>
<dbReference type="GeneID" id="65128251"/>
<sequence length="287" mass="29931">MTRYLPALCTAAAIVLVAGCGSGDDPAATSPISTDASSSSVPTNSRGAIEVAIGEPVTITDADGAKVLTVTDTRLDTAGCNSALNPEVVQSKFVATIETGGMETQQWLWPSDIYYVNDQNKVAQNLEVSQAAGEDFPCDGSVSFIDVPPNSSKDGSPTIVVPIMTTAIGYHLKVGDVDQRVEWKLPADWRQKVAPPSTPAPAATETPAPAPAPDTGAPEGGSDIPPGWDKDGDGLIDTDAPIGDTPCETAECLIEQNREGAEEAERSEGPSPWVRDQLCDAGQTEYC</sequence>
<gene>
    <name evidence="2" type="primary">37</name>
    <name evidence="2" type="ORF">SEA_AZULA_37</name>
</gene>
<name>A0A7G8LKS6_9CAUD</name>
<reference evidence="2 3" key="1">
    <citation type="submission" date="2020-07" db="EMBL/GenBank/DDBJ databases">
        <authorList>
            <person name="McAllister N."/>
            <person name="Shin J."/>
            <person name="DeCesaris R."/>
            <person name="Khan R."/>
            <person name="Maida M.R."/>
            <person name="Meek G.M."/>
            <person name="Nagarkar R."/>
            <person name="Neopaney A."/>
            <person name="Oviedo V."/>
            <person name="Yang K.S."/>
            <person name="Butela K.A."/>
            <person name="Garlena R.A."/>
            <person name="Russell D.A."/>
            <person name="Pope W.H."/>
            <person name="Jacobs-Sera D."/>
            <person name="Hatfull G.F."/>
        </authorList>
    </citation>
    <scope>NUCLEOTIDE SEQUENCE [LARGE SCALE GENOMIC DNA]</scope>
</reference>
<evidence type="ECO:0000256" key="1">
    <source>
        <dbReference type="SAM" id="MobiDB-lite"/>
    </source>
</evidence>
<accession>A0A7G8LKS6</accession>
<protein>
    <recommendedName>
        <fullName evidence="4">Lipoprotein</fullName>
    </recommendedName>
</protein>
<dbReference type="EMBL" id="MT723935">
    <property type="protein sequence ID" value="QNJ57848.1"/>
    <property type="molecule type" value="Genomic_DNA"/>
</dbReference>
<feature type="compositionally biased region" description="Low complexity" evidence="1">
    <location>
        <begin position="200"/>
        <end position="217"/>
    </location>
</feature>